<dbReference type="InterPro" id="IPR036938">
    <property type="entry name" value="PAP2/HPO_sf"/>
</dbReference>
<accession>A0A015N2T5</accession>
<keyword evidence="6" id="KW-0256">Endoplasmic reticulum</keyword>
<dbReference type="Proteomes" id="UP000022910">
    <property type="component" value="Unassembled WGS sequence"/>
</dbReference>
<feature type="domain" description="Phosphatidic acid phosphatase type 2/haloperoxidase" evidence="7">
    <location>
        <begin position="60"/>
        <end position="184"/>
    </location>
</feature>
<feature type="transmembrane region" description="Helical" evidence="6">
    <location>
        <begin position="169"/>
        <end position="187"/>
    </location>
</feature>
<comment type="caution">
    <text evidence="8">The sequence shown here is derived from an EMBL/GenBank/DDBJ whole genome shotgun (WGS) entry which is preliminary data.</text>
</comment>
<feature type="transmembrane region" description="Helical" evidence="6">
    <location>
        <begin position="113"/>
        <end position="130"/>
    </location>
</feature>
<dbReference type="PANTHER" id="PTHR11247">
    <property type="entry name" value="PALMITOYL-PROTEIN THIOESTERASE/DOLICHYLDIPHOSPHATASE 1"/>
    <property type="match status" value="1"/>
</dbReference>
<proteinExistence type="inferred from homology"/>
<dbReference type="GO" id="GO:0005789">
    <property type="term" value="C:endoplasmic reticulum membrane"/>
    <property type="evidence" value="ECO:0007669"/>
    <property type="project" value="UniProtKB-SubCell"/>
</dbReference>
<evidence type="ECO:0000313" key="8">
    <source>
        <dbReference type="EMBL" id="EXX73458.1"/>
    </source>
</evidence>
<dbReference type="STRING" id="1432141.A0A015N2T5"/>
<dbReference type="AlphaFoldDB" id="A0A015N2T5"/>
<organism evidence="8 9">
    <name type="scientific">Rhizophagus irregularis (strain DAOM 197198w)</name>
    <name type="common">Glomus intraradices</name>
    <dbReference type="NCBI Taxonomy" id="1432141"/>
    <lineage>
        <taxon>Eukaryota</taxon>
        <taxon>Fungi</taxon>
        <taxon>Fungi incertae sedis</taxon>
        <taxon>Mucoromycota</taxon>
        <taxon>Glomeromycotina</taxon>
        <taxon>Glomeromycetes</taxon>
        <taxon>Glomerales</taxon>
        <taxon>Glomeraceae</taxon>
        <taxon>Rhizophagus</taxon>
    </lineage>
</organism>
<keyword evidence="5 6" id="KW-0472">Membrane</keyword>
<reference evidence="8 9" key="1">
    <citation type="submission" date="2014-02" db="EMBL/GenBank/DDBJ databases">
        <title>Single nucleus genome sequencing reveals high similarity among nuclei of an endomycorrhizal fungus.</title>
        <authorList>
            <person name="Lin K."/>
            <person name="Geurts R."/>
            <person name="Zhang Z."/>
            <person name="Limpens E."/>
            <person name="Saunders D.G."/>
            <person name="Mu D."/>
            <person name="Pang E."/>
            <person name="Cao H."/>
            <person name="Cha H."/>
            <person name="Lin T."/>
            <person name="Zhou Q."/>
            <person name="Shang Y."/>
            <person name="Li Y."/>
            <person name="Ivanov S."/>
            <person name="Sharma T."/>
            <person name="Velzen R.V."/>
            <person name="Ruijter N.D."/>
            <person name="Aanen D.K."/>
            <person name="Win J."/>
            <person name="Kamoun S."/>
            <person name="Bisseling T."/>
            <person name="Huang S."/>
        </authorList>
    </citation>
    <scope>NUCLEOTIDE SEQUENCE [LARGE SCALE GENOMIC DNA]</scope>
    <source>
        <strain evidence="9">DAOM197198w</strain>
    </source>
</reference>
<evidence type="ECO:0000313" key="9">
    <source>
        <dbReference type="Proteomes" id="UP000022910"/>
    </source>
</evidence>
<dbReference type="OMA" id="VYATLIW"/>
<dbReference type="OrthoDB" id="302705at2759"/>
<dbReference type="CDD" id="cd03382">
    <property type="entry name" value="PAP2_dolichyldiphosphatase"/>
    <property type="match status" value="1"/>
</dbReference>
<feature type="transmembrane region" description="Helical" evidence="6">
    <location>
        <begin position="36"/>
        <end position="56"/>
    </location>
</feature>
<dbReference type="SMR" id="A0A015N2T5"/>
<evidence type="ECO:0000256" key="2">
    <source>
        <dbReference type="ARBA" id="ARBA00022692"/>
    </source>
</evidence>
<feature type="transmembrane region" description="Helical" evidence="6">
    <location>
        <begin position="142"/>
        <end position="163"/>
    </location>
</feature>
<dbReference type="GO" id="GO:0047874">
    <property type="term" value="F:dolichyldiphosphatase activity"/>
    <property type="evidence" value="ECO:0007669"/>
    <property type="project" value="UniProtKB-UniRule"/>
</dbReference>
<keyword evidence="9" id="KW-1185">Reference proteome</keyword>
<keyword evidence="2 6" id="KW-0812">Transmembrane</keyword>
<dbReference type="InterPro" id="IPR039667">
    <property type="entry name" value="Dolichyldiphosphatase_PAP2"/>
</dbReference>
<evidence type="ECO:0000256" key="3">
    <source>
        <dbReference type="ARBA" id="ARBA00022801"/>
    </source>
</evidence>
<gene>
    <name evidence="8" type="ORF">RirG_060210</name>
</gene>
<dbReference type="SUPFAM" id="SSF48317">
    <property type="entry name" value="Acid phosphatase/Vanadium-dependent haloperoxidase"/>
    <property type="match status" value="1"/>
</dbReference>
<evidence type="ECO:0000259" key="7">
    <source>
        <dbReference type="SMART" id="SM00014"/>
    </source>
</evidence>
<dbReference type="SMART" id="SM00014">
    <property type="entry name" value="acidPPc"/>
    <property type="match status" value="1"/>
</dbReference>
<evidence type="ECO:0000256" key="6">
    <source>
        <dbReference type="RuleBase" id="RU367078"/>
    </source>
</evidence>
<protein>
    <recommendedName>
        <fullName evidence="6">Dolichyldiphosphatase</fullName>
        <ecNumber evidence="6">3.6.1.43</ecNumber>
    </recommendedName>
</protein>
<dbReference type="Gene3D" id="1.20.144.10">
    <property type="entry name" value="Phosphatidic acid phosphatase type 2/haloperoxidase"/>
    <property type="match status" value="1"/>
</dbReference>
<dbReference type="UniPathway" id="UPA00378"/>
<evidence type="ECO:0000256" key="1">
    <source>
        <dbReference type="ARBA" id="ARBA00004141"/>
    </source>
</evidence>
<keyword evidence="3 6" id="KW-0378">Hydrolase</keyword>
<dbReference type="InterPro" id="IPR000326">
    <property type="entry name" value="PAP2/HPO"/>
</dbReference>
<dbReference type="PANTHER" id="PTHR11247:SF1">
    <property type="entry name" value="DOLICHYLDIPHOSPHATASE 1"/>
    <property type="match status" value="1"/>
</dbReference>
<keyword evidence="4 6" id="KW-1133">Transmembrane helix</keyword>
<evidence type="ECO:0000256" key="5">
    <source>
        <dbReference type="ARBA" id="ARBA00023136"/>
    </source>
</evidence>
<name>A0A015N2T5_RHIIW</name>
<sequence>MSHHNHLEEPLSEQSLSSLSLTHVEFNPKDPLSYTYAYITLSPLIILISYVSIIVARRELMMINMFFGQLFCEMLNFGLKKWIKEKRPNGINTLLIYVYIDKLGSGYGMPSSHAQFISYFATFASIYLYYKITFHNNSRKFPIILGLIIFSCLVSYSRVYLIYHTTKQVIVGNIFGLTFAIFWYILLEKIIRPLGIFKIIIESRLARYFYIRDNSSVKDIVKIEYMNWLTLIGEKEGQKTD</sequence>
<dbReference type="EC" id="3.6.1.43" evidence="6"/>
<evidence type="ECO:0000256" key="4">
    <source>
        <dbReference type="ARBA" id="ARBA00022989"/>
    </source>
</evidence>
<dbReference type="GO" id="GO:0008610">
    <property type="term" value="P:lipid biosynthetic process"/>
    <property type="evidence" value="ECO:0007669"/>
    <property type="project" value="TreeGrafter"/>
</dbReference>
<dbReference type="GO" id="GO:0006487">
    <property type="term" value="P:protein N-linked glycosylation"/>
    <property type="evidence" value="ECO:0007669"/>
    <property type="project" value="UniProtKB-UniRule"/>
</dbReference>
<comment type="pathway">
    <text evidence="6">Protein modification; protein glycosylation.</text>
</comment>
<dbReference type="Pfam" id="PF01569">
    <property type="entry name" value="PAP2"/>
    <property type="match status" value="1"/>
</dbReference>
<dbReference type="EMBL" id="JEMT01014681">
    <property type="protein sequence ID" value="EXX73458.1"/>
    <property type="molecule type" value="Genomic_DNA"/>
</dbReference>
<comment type="function">
    <text evidence="6">Required for efficient N-glycosylation. Necessary for maintaining optimal levels of dolichol-linked oligosaccharides. Hydrolyzes dolichyl pyrophosphate at a very high rate and dolichyl monophosphate at a much lower rate. Does not act on phosphatidate.</text>
</comment>
<comment type="subcellular location">
    <subcellularLocation>
        <location evidence="6">Endoplasmic reticulum membrane</location>
        <topology evidence="6">Multi-pass membrane protein</topology>
    </subcellularLocation>
    <subcellularLocation>
        <location evidence="1">Membrane</location>
        <topology evidence="1">Multi-pass membrane protein</topology>
    </subcellularLocation>
</comment>
<comment type="similarity">
    <text evidence="6">Belongs to the dolichyldiphosphatase family.</text>
</comment>
<comment type="catalytic activity">
    <reaction evidence="6">
        <text>a di-trans,poly-cis-dolichyl diphosphate + H2O = a di-trans,poly-cis-dolichyl phosphate + phosphate + H(+)</text>
        <dbReference type="Rhea" id="RHEA:14385"/>
        <dbReference type="Rhea" id="RHEA-COMP:19498"/>
        <dbReference type="Rhea" id="RHEA-COMP:19506"/>
        <dbReference type="ChEBI" id="CHEBI:15377"/>
        <dbReference type="ChEBI" id="CHEBI:15378"/>
        <dbReference type="ChEBI" id="CHEBI:43474"/>
        <dbReference type="ChEBI" id="CHEBI:57497"/>
        <dbReference type="ChEBI" id="CHEBI:57683"/>
        <dbReference type="EC" id="3.6.1.43"/>
    </reaction>
</comment>
<dbReference type="HOGENOM" id="CLU_074922_0_0_1"/>